<keyword evidence="3" id="KW-0238">DNA-binding</keyword>
<name>A0ABS0T596_9CAUL</name>
<protein>
    <submittedName>
        <fullName evidence="6">LysR family transcriptional regulator</fullName>
    </submittedName>
</protein>
<dbReference type="InterPro" id="IPR005119">
    <property type="entry name" value="LysR_subst-bd"/>
</dbReference>
<evidence type="ECO:0000256" key="2">
    <source>
        <dbReference type="ARBA" id="ARBA00023015"/>
    </source>
</evidence>
<keyword evidence="2" id="KW-0805">Transcription regulation</keyword>
<feature type="domain" description="HTH lysR-type" evidence="5">
    <location>
        <begin position="7"/>
        <end position="64"/>
    </location>
</feature>
<dbReference type="RefSeq" id="WP_198577929.1">
    <property type="nucleotide sequence ID" value="NZ_JADWOX010000017.1"/>
</dbReference>
<dbReference type="InterPro" id="IPR058163">
    <property type="entry name" value="LysR-type_TF_proteobact-type"/>
</dbReference>
<dbReference type="InterPro" id="IPR036388">
    <property type="entry name" value="WH-like_DNA-bd_sf"/>
</dbReference>
<gene>
    <name evidence="6" type="ORF">I4Q42_20380</name>
</gene>
<dbReference type="Gene3D" id="1.10.10.10">
    <property type="entry name" value="Winged helix-like DNA-binding domain superfamily/Winged helix DNA-binding domain"/>
    <property type="match status" value="1"/>
</dbReference>
<dbReference type="SUPFAM" id="SSF46785">
    <property type="entry name" value="Winged helix' DNA-binding domain"/>
    <property type="match status" value="1"/>
</dbReference>
<dbReference type="Pfam" id="PF00126">
    <property type="entry name" value="HTH_1"/>
    <property type="match status" value="1"/>
</dbReference>
<comment type="caution">
    <text evidence="6">The sequence shown here is derived from an EMBL/GenBank/DDBJ whole genome shotgun (WGS) entry which is preliminary data.</text>
</comment>
<evidence type="ECO:0000256" key="1">
    <source>
        <dbReference type="ARBA" id="ARBA00009437"/>
    </source>
</evidence>
<organism evidence="6 7">
    <name type="scientific">Caulobacter hibisci</name>
    <dbReference type="NCBI Taxonomy" id="2035993"/>
    <lineage>
        <taxon>Bacteria</taxon>
        <taxon>Pseudomonadati</taxon>
        <taxon>Pseudomonadota</taxon>
        <taxon>Alphaproteobacteria</taxon>
        <taxon>Caulobacterales</taxon>
        <taxon>Caulobacteraceae</taxon>
        <taxon>Caulobacter</taxon>
    </lineage>
</organism>
<evidence type="ECO:0000313" key="6">
    <source>
        <dbReference type="EMBL" id="MBI1686032.1"/>
    </source>
</evidence>
<dbReference type="EMBL" id="JADWOX010000017">
    <property type="protein sequence ID" value="MBI1686032.1"/>
    <property type="molecule type" value="Genomic_DNA"/>
</dbReference>
<dbReference type="InterPro" id="IPR036390">
    <property type="entry name" value="WH_DNA-bd_sf"/>
</dbReference>
<reference evidence="6 7" key="1">
    <citation type="submission" date="2020-11" db="EMBL/GenBank/DDBJ databases">
        <title>genome sequence of strain KACC 18849.</title>
        <authorList>
            <person name="Gao J."/>
            <person name="Zhang X."/>
        </authorList>
    </citation>
    <scope>NUCLEOTIDE SEQUENCE [LARGE SCALE GENOMIC DNA]</scope>
    <source>
        <strain evidence="6 7">KACC 18849</strain>
    </source>
</reference>
<sequence length="331" mass="35729">MARQEINRTAEMEVFVRVVEQGGFSSAARSLRMTPSAVSKLVARLEARLGARLVNRSTRKLTLTAEGQTFHERSLRVLADLDEAERAVAASAAPRGRVRVNASVPFGQHYLLPLAPRFLAEHPDIQLDITVTDQVIDLMDERADVAIRVGPMRASQLMARKIAHSRMVLVASPAYLAGAGTPRHPDDLGSHQLVTFNFARHCDSWPFLIDGEGIYRPVHGRAEVGDGESARTLALAGQGIARLSVLHVGPDIAAGRLVPVLEAFNPGDIELTHAVYVGHGGQLPARVRAFIDWLAREVSVGRGEPAALADFAHQIPLSEREGGARRAAVGG</sequence>
<dbReference type="SUPFAM" id="SSF53850">
    <property type="entry name" value="Periplasmic binding protein-like II"/>
    <property type="match status" value="1"/>
</dbReference>
<accession>A0ABS0T596</accession>
<keyword evidence="4" id="KW-0804">Transcription</keyword>
<dbReference type="Gene3D" id="3.40.190.290">
    <property type="match status" value="1"/>
</dbReference>
<comment type="similarity">
    <text evidence="1">Belongs to the LysR transcriptional regulatory family.</text>
</comment>
<keyword evidence="7" id="KW-1185">Reference proteome</keyword>
<evidence type="ECO:0000313" key="7">
    <source>
        <dbReference type="Proteomes" id="UP000639859"/>
    </source>
</evidence>
<dbReference type="Pfam" id="PF03466">
    <property type="entry name" value="LysR_substrate"/>
    <property type="match status" value="1"/>
</dbReference>
<dbReference type="InterPro" id="IPR000847">
    <property type="entry name" value="LysR_HTH_N"/>
</dbReference>
<evidence type="ECO:0000259" key="5">
    <source>
        <dbReference type="PROSITE" id="PS50931"/>
    </source>
</evidence>
<evidence type="ECO:0000256" key="4">
    <source>
        <dbReference type="ARBA" id="ARBA00023163"/>
    </source>
</evidence>
<proteinExistence type="inferred from homology"/>
<dbReference type="PROSITE" id="PS50931">
    <property type="entry name" value="HTH_LYSR"/>
    <property type="match status" value="1"/>
</dbReference>
<dbReference type="Proteomes" id="UP000639859">
    <property type="component" value="Unassembled WGS sequence"/>
</dbReference>
<dbReference type="PANTHER" id="PTHR30537">
    <property type="entry name" value="HTH-TYPE TRANSCRIPTIONAL REGULATOR"/>
    <property type="match status" value="1"/>
</dbReference>
<evidence type="ECO:0000256" key="3">
    <source>
        <dbReference type="ARBA" id="ARBA00023125"/>
    </source>
</evidence>
<dbReference type="PANTHER" id="PTHR30537:SF71">
    <property type="entry name" value="TRANSCRIPTIONAL REGULATORY PROTEIN"/>
    <property type="match status" value="1"/>
</dbReference>